<reference evidence="1 2" key="1">
    <citation type="journal article" date="2017" name="BMC Genomics">
        <title>Genome sequencing of 39 Akkermansia muciniphila isolates reveals its population structure, genomic and functional diverisity, and global distribution in mammalian gut microbiotas.</title>
        <authorList>
            <person name="Guo X."/>
            <person name="Li S."/>
            <person name="Zhang J."/>
            <person name="Wu F."/>
            <person name="Li X."/>
            <person name="Wu D."/>
            <person name="Zhang M."/>
            <person name="Ou Z."/>
            <person name="Jie Z."/>
            <person name="Yan Q."/>
            <person name="Li P."/>
            <person name="Yi J."/>
            <person name="Peng Y."/>
        </authorList>
    </citation>
    <scope>NUCLEOTIDE SEQUENCE [LARGE SCALE GENOMIC DNA]</scope>
    <source>
        <strain evidence="1 2">GP43</strain>
    </source>
</reference>
<dbReference type="Proteomes" id="UP000235914">
    <property type="component" value="Unassembled WGS sequence"/>
</dbReference>
<dbReference type="EMBL" id="PJKN01000002">
    <property type="protein sequence ID" value="PNC56689.1"/>
    <property type="molecule type" value="Genomic_DNA"/>
</dbReference>
<dbReference type="AlphaFoldDB" id="A0AAP8NLL1"/>
<evidence type="ECO:0000313" key="2">
    <source>
        <dbReference type="Proteomes" id="UP000235914"/>
    </source>
</evidence>
<dbReference type="RefSeq" id="WP_102735395.1">
    <property type="nucleotide sequence ID" value="NZ_PJKN01000002.1"/>
</dbReference>
<sequence>MALFLIGKKALEHPKIRTHRVNVTNPGGKTRRECHNHLMTHASPAPDEQEFWLFIQDAPLPAAEELQESMFRLDDCFRLNLSGAPENAPDHVLEGEYLDEEGESQLDVFWVMETDDARQAFKRDGAALRQIGNRTKMLRFILEDEYALGHVFAMMHAILEHRDGLLVIPDSRGNVILERRKALDFLNREIRES</sequence>
<proteinExistence type="predicted"/>
<accession>A0AAP8NLL1</accession>
<gene>
    <name evidence="1" type="ORF">CXU09_03635</name>
</gene>
<name>A0AAP8NLL1_9BACT</name>
<organism evidence="1 2">
    <name type="scientific">Akkermansia muciniphila</name>
    <dbReference type="NCBI Taxonomy" id="239935"/>
    <lineage>
        <taxon>Bacteria</taxon>
        <taxon>Pseudomonadati</taxon>
        <taxon>Verrucomicrobiota</taxon>
        <taxon>Verrucomicrobiia</taxon>
        <taxon>Verrucomicrobiales</taxon>
        <taxon>Akkermansiaceae</taxon>
        <taxon>Akkermansia</taxon>
    </lineage>
</organism>
<evidence type="ECO:0000313" key="1">
    <source>
        <dbReference type="EMBL" id="PNC56689.1"/>
    </source>
</evidence>
<comment type="caution">
    <text evidence="1">The sequence shown here is derived from an EMBL/GenBank/DDBJ whole genome shotgun (WGS) entry which is preliminary data.</text>
</comment>
<protein>
    <submittedName>
        <fullName evidence="1">Uncharacterized protein</fullName>
    </submittedName>
</protein>